<gene>
    <name evidence="1" type="ORF">QAD02_003571</name>
</gene>
<dbReference type="Proteomes" id="UP001239111">
    <property type="component" value="Chromosome 3"/>
</dbReference>
<protein>
    <submittedName>
        <fullName evidence="1">Uncharacterized protein</fullName>
    </submittedName>
</protein>
<evidence type="ECO:0000313" key="1">
    <source>
        <dbReference type="EMBL" id="KAJ8672312.1"/>
    </source>
</evidence>
<evidence type="ECO:0000313" key="2">
    <source>
        <dbReference type="Proteomes" id="UP001239111"/>
    </source>
</evidence>
<reference evidence="1" key="1">
    <citation type="submission" date="2023-04" db="EMBL/GenBank/DDBJ databases">
        <title>A chromosome-level genome assembly of the parasitoid wasp Eretmocerus hayati.</title>
        <authorList>
            <person name="Zhong Y."/>
            <person name="Liu S."/>
            <person name="Liu Y."/>
        </authorList>
    </citation>
    <scope>NUCLEOTIDE SEQUENCE</scope>
    <source>
        <strain evidence="1">ZJU_SS_LIU_2023</strain>
    </source>
</reference>
<name>A0ACC2NPZ8_9HYME</name>
<proteinExistence type="predicted"/>
<sequence>MVSSYNVLLNNIRNFQGSVSRQNLDRESRQDTTRAEINSLNPTIPNDHAKVSGKASITHGVGRVENHETFASNRRIAKSNSESTSSDSNSSALFEVVGLKEFFKQFEKQTDNIITKQTLELYADPHVTQAEVQRMVDQTEDILDIVAENFKSMMKLLYKNIAIDRRVDSAVQKYLSIIFKVVQKHDTHYKRLAMMTRDGLNHPEPLTIGSCVEEKCINSQIVKELTPMEIYYNPLEGTFKAFFERPGVSKAVIKYMNELNRNTTVLSNFIQGEYWRGKMRKYFIGKIVIPLLLYIEDFEVNNPLGSHKGIQKLCRIYCSILGLPTEFRSKLENILLVMLFHASDRKNFGYSHILSRLVDELDELSRDDCVKSRIYTRTDLGERKENLRLPVNYGKDLGEGSSESGLKEYCKLNDVEGYHSCNNPFCDILHDISKGGLKFALVEILFHFICGGKTLDLDIFNDRMKSFNYTGNGFSNNKPPPFQ</sequence>
<keyword evidence="2" id="KW-1185">Reference proteome</keyword>
<organism evidence="1 2">
    <name type="scientific">Eretmocerus hayati</name>
    <dbReference type="NCBI Taxonomy" id="131215"/>
    <lineage>
        <taxon>Eukaryota</taxon>
        <taxon>Metazoa</taxon>
        <taxon>Ecdysozoa</taxon>
        <taxon>Arthropoda</taxon>
        <taxon>Hexapoda</taxon>
        <taxon>Insecta</taxon>
        <taxon>Pterygota</taxon>
        <taxon>Neoptera</taxon>
        <taxon>Endopterygota</taxon>
        <taxon>Hymenoptera</taxon>
        <taxon>Apocrita</taxon>
        <taxon>Proctotrupomorpha</taxon>
        <taxon>Chalcidoidea</taxon>
        <taxon>Aphelinidae</taxon>
        <taxon>Aphelininae</taxon>
        <taxon>Eretmocerus</taxon>
    </lineage>
</organism>
<accession>A0ACC2NPZ8</accession>
<dbReference type="EMBL" id="CM056743">
    <property type="protein sequence ID" value="KAJ8672312.1"/>
    <property type="molecule type" value="Genomic_DNA"/>
</dbReference>
<comment type="caution">
    <text evidence="1">The sequence shown here is derived from an EMBL/GenBank/DDBJ whole genome shotgun (WGS) entry which is preliminary data.</text>
</comment>